<gene>
    <name evidence="1" type="ORF">FLO80_01815</name>
</gene>
<comment type="caution">
    <text evidence="1">The sequence shown here is derived from an EMBL/GenBank/DDBJ whole genome shotgun (WGS) entry which is preliminary data.</text>
</comment>
<name>A0A5A9ZVI7_9RHOB</name>
<evidence type="ECO:0000313" key="1">
    <source>
        <dbReference type="EMBL" id="KAA0920936.1"/>
    </source>
</evidence>
<dbReference type="AlphaFoldDB" id="A0A5A9ZVI7"/>
<dbReference type="PROSITE" id="PS51257">
    <property type="entry name" value="PROKAR_LIPOPROTEIN"/>
    <property type="match status" value="1"/>
</dbReference>
<proteinExistence type="predicted"/>
<keyword evidence="2" id="KW-1185">Reference proteome</keyword>
<accession>A0A5A9ZVI7</accession>
<sequence length="155" mass="16859">MKKLTMIALALLAGCGPMGLYYKPGISLAGIERDEIACTLKAEREVPVRNVSRVIPGQWIPGHKVCPKKGQCHVTPGYMTPSRVVTEDANLGLRNRVAALCMQDRGYSRISLPPCPREVAQSVPPAITTVMPKRLSPSACVIRHGRGAFQVVNRD</sequence>
<evidence type="ECO:0000313" key="2">
    <source>
        <dbReference type="Proteomes" id="UP000325291"/>
    </source>
</evidence>
<dbReference type="Proteomes" id="UP000325291">
    <property type="component" value="Unassembled WGS sequence"/>
</dbReference>
<dbReference type="RefSeq" id="WP_146610989.1">
    <property type="nucleotide sequence ID" value="NZ_JASHJG010000085.1"/>
</dbReference>
<protein>
    <recommendedName>
        <fullName evidence="3">Lipoprotein</fullName>
    </recommendedName>
</protein>
<organism evidence="1 2">
    <name type="scientific">Aquicoccus porphyridii</name>
    <dbReference type="NCBI Taxonomy" id="1852029"/>
    <lineage>
        <taxon>Bacteria</taxon>
        <taxon>Pseudomonadati</taxon>
        <taxon>Pseudomonadota</taxon>
        <taxon>Alphaproteobacteria</taxon>
        <taxon>Rhodobacterales</taxon>
        <taxon>Paracoccaceae</taxon>
        <taxon>Aquicoccus</taxon>
    </lineage>
</organism>
<evidence type="ECO:0008006" key="3">
    <source>
        <dbReference type="Google" id="ProtNLM"/>
    </source>
</evidence>
<dbReference type="EMBL" id="VINQ01000001">
    <property type="protein sequence ID" value="KAA0920936.1"/>
    <property type="molecule type" value="Genomic_DNA"/>
</dbReference>
<reference evidence="1 2" key="1">
    <citation type="submission" date="2019-07" db="EMBL/GenBank/DDBJ databases">
        <title>Aquicoccus porphyridii gen. nov., sp. nov., isolated from a small marine red alga, Porphyridium marinum.</title>
        <authorList>
            <person name="Liu L."/>
        </authorList>
    </citation>
    <scope>NUCLEOTIDE SEQUENCE [LARGE SCALE GENOMIC DNA]</scope>
    <source>
        <strain evidence="1 2">L1 8-17</strain>
    </source>
</reference>